<gene>
    <name evidence="1" type="ORF">ACOLOM_LOCUS9687</name>
</gene>
<dbReference type="Proteomes" id="UP000789525">
    <property type="component" value="Unassembled WGS sequence"/>
</dbReference>
<evidence type="ECO:0000313" key="2">
    <source>
        <dbReference type="Proteomes" id="UP000789525"/>
    </source>
</evidence>
<evidence type="ECO:0000313" key="1">
    <source>
        <dbReference type="EMBL" id="CAG8687831.1"/>
    </source>
</evidence>
<comment type="caution">
    <text evidence="1">The sequence shown here is derived from an EMBL/GenBank/DDBJ whole genome shotgun (WGS) entry which is preliminary data.</text>
</comment>
<feature type="non-terminal residue" evidence="1">
    <location>
        <position position="1"/>
    </location>
</feature>
<dbReference type="EMBL" id="CAJVPT010028778">
    <property type="protein sequence ID" value="CAG8687831.1"/>
    <property type="molecule type" value="Genomic_DNA"/>
</dbReference>
<accession>A0ACA9P441</accession>
<protein>
    <submittedName>
        <fullName evidence="1">4125_t:CDS:1</fullName>
    </submittedName>
</protein>
<organism evidence="1 2">
    <name type="scientific">Acaulospora colombiana</name>
    <dbReference type="NCBI Taxonomy" id="27376"/>
    <lineage>
        <taxon>Eukaryota</taxon>
        <taxon>Fungi</taxon>
        <taxon>Fungi incertae sedis</taxon>
        <taxon>Mucoromycota</taxon>
        <taxon>Glomeromycotina</taxon>
        <taxon>Glomeromycetes</taxon>
        <taxon>Diversisporales</taxon>
        <taxon>Acaulosporaceae</taxon>
        <taxon>Acaulospora</taxon>
    </lineage>
</organism>
<name>A0ACA9P441_9GLOM</name>
<sequence>RQLNGSIELFDSELERSTVALIMENQGLQQENKQLTTLMTEYESTLETQIVADKQSALRVHYEHVLATGEGQSSTQTYNLFTLQQSMERLRRLLELAIKNESGQGEDADLAQPNPSQAVIKNTEEGDSAGQEQTQDTLDAALEGLTDGVDWAMEREAEIARLTEENQRIRKELGILEDIDDNKSDRSSSPLWSQMHSRSSSAPFGSGFTTMPQMPSPQPSPLVPNPFSPAYPGAQGYNPPAPPARERLDLAGGQPPLL</sequence>
<proteinExistence type="predicted"/>
<reference evidence="1" key="1">
    <citation type="submission" date="2021-06" db="EMBL/GenBank/DDBJ databases">
        <authorList>
            <person name="Kallberg Y."/>
            <person name="Tangrot J."/>
            <person name="Rosling A."/>
        </authorList>
    </citation>
    <scope>NUCLEOTIDE SEQUENCE</scope>
    <source>
        <strain evidence="1">CL356</strain>
    </source>
</reference>
<keyword evidence="2" id="KW-1185">Reference proteome</keyword>